<dbReference type="Proteomes" id="UP000004221">
    <property type="component" value="Unassembled WGS sequence"/>
</dbReference>
<dbReference type="EMBL" id="CAGS01000437">
    <property type="protein sequence ID" value="CCF85409.1"/>
    <property type="molecule type" value="Genomic_DNA"/>
</dbReference>
<comment type="caution">
    <text evidence="1">The sequence shown here is derived from an EMBL/GenBank/DDBJ whole genome shotgun (WGS) entry which is preliminary data.</text>
</comment>
<gene>
    <name evidence="1" type="ORF">NITHO_4920020</name>
</gene>
<name>I4EL47_9BACT</name>
<protein>
    <submittedName>
        <fullName evidence="1">Uncharacterized protein</fullName>
    </submittedName>
</protein>
<proteinExistence type="predicted"/>
<dbReference type="AlphaFoldDB" id="I4EL47"/>
<sequence>MAADSSTGRWTLVLDTTTAPAGMFAVKVTTPDGQSRWIEPDIGMMVKHLVGPNGEAPISDNSISTAKIIDAAVVEVKIAPGAVTTTKLADASVTQVKIADNAVSTSQLANDAVTGDKIADAAVDTLHIKDGAITQEKLAAGVGGGSGTVGDGTVTNSKLAANAVTSDKIADGAVATVDLADSAVTKAKLAEDAKIRAQEVRLTADKNISTSATDIIQVVLGKAGTYFVHATCDFDARDANDKGAAFIGQVWGPNGKFVGECVFLAASDFYSVSCGRATVGNFWVYDAANDGETLTLKVFKVGGSGSSSRVLRDHTKLGWLKVQYRG</sequence>
<reference evidence="1 2" key="1">
    <citation type="journal article" date="2012" name="ISME J.">
        <title>Nitrification expanded: discovery, physiology and genomics of a nitrite-oxidizing bacterium from the phylum Chloroflexi.</title>
        <authorList>
            <person name="Sorokin D.Y."/>
            <person name="Lucker S."/>
            <person name="Vejmelkova D."/>
            <person name="Kostrikina N.A."/>
            <person name="Kleerebezem R."/>
            <person name="Rijpstra W.I."/>
            <person name="Damste J.S."/>
            <person name="Le Paslier D."/>
            <person name="Muyzer G."/>
            <person name="Wagner M."/>
            <person name="van Loosdrecht M.C."/>
            <person name="Daims H."/>
        </authorList>
    </citation>
    <scope>NUCLEOTIDE SEQUENCE [LARGE SCALE GENOMIC DNA]</scope>
    <source>
        <strain evidence="2">none</strain>
    </source>
</reference>
<accession>I4EL47</accession>
<organism evidence="1 2">
    <name type="scientific">Nitrolancea hollandica Lb</name>
    <dbReference type="NCBI Taxonomy" id="1129897"/>
    <lineage>
        <taxon>Bacteria</taxon>
        <taxon>Pseudomonadati</taxon>
        <taxon>Thermomicrobiota</taxon>
        <taxon>Thermomicrobia</taxon>
        <taxon>Sphaerobacterales</taxon>
        <taxon>Sphaerobacterineae</taxon>
        <taxon>Sphaerobacteraceae</taxon>
        <taxon>Nitrolancea</taxon>
    </lineage>
</organism>
<evidence type="ECO:0000313" key="1">
    <source>
        <dbReference type="EMBL" id="CCF85409.1"/>
    </source>
</evidence>
<evidence type="ECO:0000313" key="2">
    <source>
        <dbReference type="Proteomes" id="UP000004221"/>
    </source>
</evidence>
<keyword evidence="2" id="KW-1185">Reference proteome</keyword>